<keyword evidence="4 6" id="KW-0720">Serine protease</keyword>
<evidence type="ECO:0000313" key="10">
    <source>
        <dbReference type="Proteomes" id="UP001165060"/>
    </source>
</evidence>
<evidence type="ECO:0000256" key="3">
    <source>
        <dbReference type="ARBA" id="ARBA00022801"/>
    </source>
</evidence>
<dbReference type="Gene3D" id="3.40.50.1820">
    <property type="entry name" value="alpha/beta hydrolase"/>
    <property type="match status" value="1"/>
</dbReference>
<dbReference type="InterPro" id="IPR023302">
    <property type="entry name" value="Pept_S9A_N"/>
</dbReference>
<gene>
    <name evidence="9" type="ORF">TeGR_g1910</name>
</gene>
<dbReference type="EMBL" id="BRYB01003966">
    <property type="protein sequence ID" value="GMI23467.1"/>
    <property type="molecule type" value="Genomic_DNA"/>
</dbReference>
<feature type="domain" description="Peptidase S9A N-terminal" evidence="8">
    <location>
        <begin position="73"/>
        <end position="480"/>
    </location>
</feature>
<comment type="caution">
    <text evidence="9">The sequence shown here is derived from an EMBL/GenBank/DDBJ whole genome shotgun (WGS) entry which is preliminary data.</text>
</comment>
<protein>
    <recommendedName>
        <fullName evidence="6">Prolyl endopeptidase</fullName>
        <ecNumber evidence="6">3.4.21.-</ecNumber>
    </recommendedName>
</protein>
<dbReference type="PRINTS" id="PR00862">
    <property type="entry name" value="PROLIGOPTASE"/>
</dbReference>
<evidence type="ECO:0000259" key="8">
    <source>
        <dbReference type="Pfam" id="PF02897"/>
    </source>
</evidence>
<evidence type="ECO:0000256" key="6">
    <source>
        <dbReference type="RuleBase" id="RU368024"/>
    </source>
</evidence>
<dbReference type="Pfam" id="PF00326">
    <property type="entry name" value="Peptidase_S9"/>
    <property type="match status" value="1"/>
</dbReference>
<dbReference type="PANTHER" id="PTHR11757:SF19">
    <property type="entry name" value="PROLYL ENDOPEPTIDASE-LIKE"/>
    <property type="match status" value="1"/>
</dbReference>
<reference evidence="9 10" key="1">
    <citation type="journal article" date="2023" name="Commun. Biol.">
        <title>Genome analysis of Parmales, the sister group of diatoms, reveals the evolutionary specialization of diatoms from phago-mixotrophs to photoautotrophs.</title>
        <authorList>
            <person name="Ban H."/>
            <person name="Sato S."/>
            <person name="Yoshikawa S."/>
            <person name="Yamada K."/>
            <person name="Nakamura Y."/>
            <person name="Ichinomiya M."/>
            <person name="Sato N."/>
            <person name="Blanc-Mathieu R."/>
            <person name="Endo H."/>
            <person name="Kuwata A."/>
            <person name="Ogata H."/>
        </authorList>
    </citation>
    <scope>NUCLEOTIDE SEQUENCE [LARGE SCALE GENOMIC DNA]</scope>
</reference>
<dbReference type="PANTHER" id="PTHR11757">
    <property type="entry name" value="PROTEASE FAMILY S9A OLIGOPEPTIDASE"/>
    <property type="match status" value="1"/>
</dbReference>
<dbReference type="SUPFAM" id="SSF50993">
    <property type="entry name" value="Peptidase/esterase 'gauge' domain"/>
    <property type="match status" value="1"/>
</dbReference>
<proteinExistence type="inferred from homology"/>
<dbReference type="Pfam" id="PF02897">
    <property type="entry name" value="Peptidase_S9_N"/>
    <property type="match status" value="1"/>
</dbReference>
<feature type="domain" description="Peptidase S9 prolyl oligopeptidase catalytic" evidence="7">
    <location>
        <begin position="546"/>
        <end position="766"/>
    </location>
</feature>
<keyword evidence="10" id="KW-1185">Reference proteome</keyword>
<evidence type="ECO:0000256" key="2">
    <source>
        <dbReference type="ARBA" id="ARBA00022670"/>
    </source>
</evidence>
<dbReference type="Proteomes" id="UP001165060">
    <property type="component" value="Unassembled WGS sequence"/>
</dbReference>
<dbReference type="Gene3D" id="2.130.10.120">
    <property type="entry name" value="Prolyl oligopeptidase, N-terminal domain"/>
    <property type="match status" value="1"/>
</dbReference>
<evidence type="ECO:0000256" key="1">
    <source>
        <dbReference type="ARBA" id="ARBA00005228"/>
    </source>
</evidence>
<evidence type="ECO:0000256" key="4">
    <source>
        <dbReference type="ARBA" id="ARBA00022825"/>
    </source>
</evidence>
<keyword evidence="2 6" id="KW-0645">Protease</keyword>
<accession>A0ABQ6MBZ1</accession>
<name>A0ABQ6MBZ1_9STRA</name>
<dbReference type="InterPro" id="IPR001375">
    <property type="entry name" value="Peptidase_S9_cat"/>
</dbReference>
<evidence type="ECO:0000256" key="5">
    <source>
        <dbReference type="ARBA" id="ARBA00045448"/>
    </source>
</evidence>
<dbReference type="EC" id="3.4.21.-" evidence="6"/>
<keyword evidence="3 6" id="KW-0378">Hydrolase</keyword>
<organism evidence="9 10">
    <name type="scientific">Tetraparma gracilis</name>
    <dbReference type="NCBI Taxonomy" id="2962635"/>
    <lineage>
        <taxon>Eukaryota</taxon>
        <taxon>Sar</taxon>
        <taxon>Stramenopiles</taxon>
        <taxon>Ochrophyta</taxon>
        <taxon>Bolidophyceae</taxon>
        <taxon>Parmales</taxon>
        <taxon>Triparmaceae</taxon>
        <taxon>Tetraparma</taxon>
    </lineage>
</organism>
<dbReference type="SUPFAM" id="SSF53474">
    <property type="entry name" value="alpha/beta-Hydrolases"/>
    <property type="match status" value="1"/>
</dbReference>
<dbReference type="InterPro" id="IPR002470">
    <property type="entry name" value="Peptidase_S9A"/>
</dbReference>
<comment type="similarity">
    <text evidence="1 6">Belongs to the peptidase S9A family.</text>
</comment>
<evidence type="ECO:0000313" key="9">
    <source>
        <dbReference type="EMBL" id="GMI23467.1"/>
    </source>
</evidence>
<sequence length="769" mass="84955">MSKMLGATLFCTSMVALTSYRPPRPLFARAASSFLPARAPSARRDAAGVVLLGNDPSRSNNGPDASLLVDPPLAVPDPYGWMRSDDRSSREVLAHLEAENGYSARMTEHLAPLREKLYGEMLSFVQETDYTSPAKRGEWLYYSRTFEGKSYKVHYRAPLSSLPADTAISWSGDASASVLPGETVLLDVNALAEGHDYCSTGSVTTSPSGELLAYTVDNTGGETYNLKVVRICDGEVVDEIEEIDSTVVWGADDKTLFYLKMDDAHRPHQVYRHKLDGGEDEMLFEEKDELFWMGIGKSQDDEFLFVESGSKETTEVNYVDLTAGGGLQCVAKREPKRLYEVEHREGQWYISTNAGGLLNMKLVTCAAGPDCAASWKPVAGPKGDVLFDGGASRPLDGVMPLKSHLVVFGREGGIPRVWVAGLKGQKVQSFERIEFDEDAYDVGGAGNYEYDADSVMVSYDSLTTPLKSLKIDLNDPKKRQTIKTRNVPNYDASKYACERRTVLSRDGKTEIPISLVYNKAQRTPDKPQHLHLYGYGSYGACMECYFSSSRLPLLDRGIVYVIAHVRGGGELGRQWYEEPNGAKYLCKKNTFNDFVDVAQHLQDTGVTAADIMSTEGRSAGGLLMGASINQKPELFKAAIYGVPFVDVTCTMVDHTIPLTVVEWEEWGNPNEKKYAEYINSYSPVNNVKPGGKYPSTLLTGGLHDPRVAYWEPAKMAAELRHTADSEQSGPVLLKLDMAAGHFSASDRYKYYRELAFDWAFVLDELGLAK</sequence>
<dbReference type="InterPro" id="IPR051543">
    <property type="entry name" value="Serine_Peptidase_S9A"/>
</dbReference>
<dbReference type="InterPro" id="IPR029058">
    <property type="entry name" value="AB_hydrolase_fold"/>
</dbReference>
<evidence type="ECO:0000259" key="7">
    <source>
        <dbReference type="Pfam" id="PF00326"/>
    </source>
</evidence>
<comment type="function">
    <text evidence="5">Serine peptidase whose precise substrate specificity remains unclear. Does not cleave peptides after a arginine or lysine residue. Regulates trans-Golgi network morphology and sorting by regulating the membrane binding of the AP-1 complex. May play a role in the regulation of synaptic vesicle exocytosis.</text>
</comment>